<feature type="domain" description="WKF" evidence="1">
    <location>
        <begin position="45"/>
        <end position="107"/>
    </location>
</feature>
<sequence length="159" mass="19011">MKTKKAENVDCDEKVKKRKKVKNVSVKNNVTIQLKSDTNKMRAEKYLMKWHEDRNHWKFEKTLQIWLIKHMFKSSQVSEETFQIFLEYMSASKGQVFQRIKDVCQNIVQSANQWTEQKEAGLSEEEITLKYPDLQQIHDEKYLRARRLLQSLDDTAIKT</sequence>
<dbReference type="InterPro" id="IPR019327">
    <property type="entry name" value="WKF"/>
</dbReference>
<dbReference type="EMBL" id="JAZDUA010000116">
    <property type="protein sequence ID" value="KAK7867566.1"/>
    <property type="molecule type" value="Genomic_DNA"/>
</dbReference>
<reference evidence="2 3" key="1">
    <citation type="submission" date="2024-03" db="EMBL/GenBank/DDBJ databases">
        <title>The genome assembly and annotation of the cricket Gryllus longicercus Weissman &amp; Gray.</title>
        <authorList>
            <person name="Szrajer S."/>
            <person name="Gray D."/>
            <person name="Ylla G."/>
        </authorList>
    </citation>
    <scope>NUCLEOTIDE SEQUENCE [LARGE SCALE GENOMIC DNA]</scope>
    <source>
        <strain evidence="2">DAG 2021-001</strain>
        <tissue evidence="2">Whole body minus gut</tissue>
    </source>
</reference>
<comment type="caution">
    <text evidence="2">The sequence shown here is derived from an EMBL/GenBank/DDBJ whole genome shotgun (WGS) entry which is preliminary data.</text>
</comment>
<evidence type="ECO:0000259" key="1">
    <source>
        <dbReference type="Pfam" id="PF10180"/>
    </source>
</evidence>
<accession>A0AAN9VRM7</accession>
<keyword evidence="3" id="KW-1185">Reference proteome</keyword>
<dbReference type="PANTHER" id="PTHR22306:SF2">
    <property type="entry name" value="CHROMOSOME 7 OPEN READING FRAME 50"/>
    <property type="match status" value="1"/>
</dbReference>
<dbReference type="Pfam" id="PF10180">
    <property type="entry name" value="WKF"/>
    <property type="match status" value="1"/>
</dbReference>
<dbReference type="AlphaFoldDB" id="A0AAN9VRM7"/>
<dbReference type="PANTHER" id="PTHR22306">
    <property type="entry name" value="CHROMOSOME 7 OPEN READING FRAME 50"/>
    <property type="match status" value="1"/>
</dbReference>
<proteinExistence type="predicted"/>
<name>A0AAN9VRM7_9ORTH</name>
<dbReference type="Proteomes" id="UP001378592">
    <property type="component" value="Unassembled WGS sequence"/>
</dbReference>
<evidence type="ECO:0000313" key="2">
    <source>
        <dbReference type="EMBL" id="KAK7867566.1"/>
    </source>
</evidence>
<gene>
    <name evidence="2" type="ORF">R5R35_004317</name>
</gene>
<evidence type="ECO:0000313" key="3">
    <source>
        <dbReference type="Proteomes" id="UP001378592"/>
    </source>
</evidence>
<organism evidence="2 3">
    <name type="scientific">Gryllus longicercus</name>
    <dbReference type="NCBI Taxonomy" id="2509291"/>
    <lineage>
        <taxon>Eukaryota</taxon>
        <taxon>Metazoa</taxon>
        <taxon>Ecdysozoa</taxon>
        <taxon>Arthropoda</taxon>
        <taxon>Hexapoda</taxon>
        <taxon>Insecta</taxon>
        <taxon>Pterygota</taxon>
        <taxon>Neoptera</taxon>
        <taxon>Polyneoptera</taxon>
        <taxon>Orthoptera</taxon>
        <taxon>Ensifera</taxon>
        <taxon>Gryllidea</taxon>
        <taxon>Grylloidea</taxon>
        <taxon>Gryllidae</taxon>
        <taxon>Gryllinae</taxon>
        <taxon>Gryllus</taxon>
    </lineage>
</organism>
<protein>
    <recommendedName>
        <fullName evidence="1">WKF domain-containing protein</fullName>
    </recommendedName>
</protein>